<dbReference type="PANTHER" id="PTHR12162:SF0">
    <property type="entry name" value="NIBRIN"/>
    <property type="match status" value="1"/>
</dbReference>
<evidence type="ECO:0000256" key="1">
    <source>
        <dbReference type="ARBA" id="ARBA00004123"/>
    </source>
</evidence>
<dbReference type="AlphaFoldDB" id="F9W5P3"/>
<dbReference type="PANTHER" id="PTHR12162">
    <property type="entry name" value="NIBRIN-RELATED"/>
    <property type="match status" value="1"/>
</dbReference>
<organism evidence="8 9">
    <name type="scientific">Trypanosoma congolense (strain IL3000)</name>
    <dbReference type="NCBI Taxonomy" id="1068625"/>
    <lineage>
        <taxon>Eukaryota</taxon>
        <taxon>Discoba</taxon>
        <taxon>Euglenozoa</taxon>
        <taxon>Kinetoplastea</taxon>
        <taxon>Metakinetoplastina</taxon>
        <taxon>Trypanosomatida</taxon>
        <taxon>Trypanosomatidae</taxon>
        <taxon>Trypanosoma</taxon>
        <taxon>Nannomonas</taxon>
    </lineage>
</organism>
<proteinExistence type="inferred from homology"/>
<evidence type="ECO:0000313" key="8">
    <source>
        <dbReference type="EMBL" id="CCD12495.1"/>
    </source>
</evidence>
<evidence type="ECO:0000259" key="7">
    <source>
        <dbReference type="PROSITE" id="PS50006"/>
    </source>
</evidence>
<evidence type="ECO:0000256" key="2">
    <source>
        <dbReference type="ARBA" id="ARBA00022763"/>
    </source>
</evidence>
<protein>
    <submittedName>
        <fullName evidence="8">WGS project CAEQ00000000 data, annotated contig 1353</fullName>
    </submittedName>
</protein>
<sequence length="897" mass="96852">MFSVEFVSGRPRGSPSYYAIVVRTPYLLGRSSHCDITLDDPEIADQHASLTVMRWSKAKAFLQGHQTGVTNSHTLSDGDSFHLIAGAKNAPRSDSTSHDYAAEPISSLVDGTFLNDTNNCRRGANDSPADDSPEAFALGRCGARRCRNISSVQEEDPLVVCVKKQCIGGRVAVGCVEAEDTHTLILKDGEELALSSRLRLRLRFRPLVVSVSRIGFSAERVRELEDAFVYSGATITRLLGPTRELDLPLPVGKLHCTAVLSYNDPMCIAALACGYSIVDPAYIGKWFAALARCAAAPLPALPPPACSSVAIRFEDSSLAAVRYLRPECDEYPFPLYPVPSQARVDRSREKLFDGRTFFFLTNSVENRYRAAVLVCGGRVQHMEDVAITISALRADASVGRVCKDLPAGVLSEFSTPKMPCYYAVLGLDTEVAWRKGDSLALSALRNLSNDAYQAGYRIVLLAERGLFQSLLTNRFTVIEVVLPTFGVSNCDGKRVLSGTPPPRTTLPTPGEEGAATGGVVMVKSDVTGELGTKKFLALMRKQFDRGLCTPRRRRKSNCVHGDAGGTFSIDGRVPSTASQCSLLCHRVKGLVKKEKVRLLEVVAASRRNLFVDPGNLEYALRCREASTNYVTRAQNLLVRASKKPRIRTALTNCIDNCRAILDIVQKIVDFANTGSRGRKAGENRRLSLSNRLGYVTGTTSSTPVRVPASNSTASAVTTAAVSVAGTLPATPATKHQTPVRNRWEPVRVVDSSPRGAGTGGSGTALTGRQPPHKIGTYPPSGRLPDACAPDFGVLNAAPAGRCQPLRIVSPKSLSRSYEPDSVGRERYLSRGVSPLSTSKPLRPSFSSQTNFLSGGGSRAQPGVSSPPLWPSAPRSVPSPRVSRVTYGVKRFVELDRE</sequence>
<comment type="similarity">
    <text evidence="5">Belongs to the Nibrin family.</text>
</comment>
<dbReference type="SUPFAM" id="SSF49879">
    <property type="entry name" value="SMAD/FHA domain"/>
    <property type="match status" value="1"/>
</dbReference>
<dbReference type="CDD" id="cd00060">
    <property type="entry name" value="FHA"/>
    <property type="match status" value="1"/>
</dbReference>
<dbReference type="Pfam" id="PF00498">
    <property type="entry name" value="FHA"/>
    <property type="match status" value="1"/>
</dbReference>
<dbReference type="OMA" id="YWRAVEC"/>
<name>F9W5P3_TRYCI</name>
<dbReference type="VEuPathDB" id="TriTrypDB:TcIL3000_0_33710"/>
<dbReference type="GO" id="GO:0003684">
    <property type="term" value="F:damaged DNA binding"/>
    <property type="evidence" value="ECO:0007669"/>
    <property type="project" value="TreeGrafter"/>
</dbReference>
<reference evidence="9" key="1">
    <citation type="submission" date="2011-07" db="EMBL/GenBank/DDBJ databases">
        <title>Divergent evolution of antigenic variation in African trypanosomes.</title>
        <authorList>
            <person name="Jackson A.P."/>
            <person name="Berry A."/>
            <person name="Allison H.C."/>
            <person name="Burton P."/>
            <person name="Anderson J."/>
            <person name="Aslett M."/>
            <person name="Brown R."/>
            <person name="Corton N."/>
            <person name="Harris D."/>
            <person name="Hauser H."/>
            <person name="Gamble J."/>
            <person name="Gilderthorp R."/>
            <person name="McQuillan J."/>
            <person name="Quail M.A."/>
            <person name="Sanders M."/>
            <person name="Van Tonder A."/>
            <person name="Ginger M.L."/>
            <person name="Donelson J.E."/>
            <person name="Field M.C."/>
            <person name="Barry J.D."/>
            <person name="Berriman M."/>
            <person name="Hertz-Fowler C."/>
        </authorList>
    </citation>
    <scope>NUCLEOTIDE SEQUENCE [LARGE SCALE GENOMIC DNA]</scope>
    <source>
        <strain evidence="9">IL3000</strain>
    </source>
</reference>
<dbReference type="PROSITE" id="PS50006">
    <property type="entry name" value="FHA_DOMAIN"/>
    <property type="match status" value="1"/>
</dbReference>
<dbReference type="Gene3D" id="2.60.200.20">
    <property type="match status" value="1"/>
</dbReference>
<evidence type="ECO:0000256" key="4">
    <source>
        <dbReference type="ARBA" id="ARBA00023242"/>
    </source>
</evidence>
<evidence type="ECO:0000256" key="3">
    <source>
        <dbReference type="ARBA" id="ARBA00023204"/>
    </source>
</evidence>
<evidence type="ECO:0000313" key="9">
    <source>
        <dbReference type="Proteomes" id="UP000000702"/>
    </source>
</evidence>
<comment type="caution">
    <text evidence="8">The sequence shown here is derived from an EMBL/GenBank/DDBJ whole genome shotgun (WGS) entry which is preliminary data.</text>
</comment>
<dbReference type="InterPro" id="IPR008984">
    <property type="entry name" value="SMAD_FHA_dom_sf"/>
</dbReference>
<keyword evidence="9" id="KW-1185">Reference proteome</keyword>
<dbReference type="InterPro" id="IPR040227">
    <property type="entry name" value="Nibrin-rel"/>
</dbReference>
<evidence type="ECO:0000256" key="6">
    <source>
        <dbReference type="SAM" id="MobiDB-lite"/>
    </source>
</evidence>
<dbReference type="GO" id="GO:0030870">
    <property type="term" value="C:Mre11 complex"/>
    <property type="evidence" value="ECO:0007669"/>
    <property type="project" value="InterPro"/>
</dbReference>
<dbReference type="Proteomes" id="UP000000702">
    <property type="component" value="Unassembled WGS sequence"/>
</dbReference>
<feature type="region of interest" description="Disordered" evidence="6">
    <location>
        <begin position="749"/>
        <end position="771"/>
    </location>
</feature>
<dbReference type="GO" id="GO:0000724">
    <property type="term" value="P:double-strand break repair via homologous recombination"/>
    <property type="evidence" value="ECO:0007669"/>
    <property type="project" value="TreeGrafter"/>
</dbReference>
<feature type="region of interest" description="Disordered" evidence="6">
    <location>
        <begin position="828"/>
        <end position="880"/>
    </location>
</feature>
<keyword evidence="4" id="KW-0539">Nucleus</keyword>
<keyword evidence="3" id="KW-0234">DNA repair</keyword>
<reference evidence="8 9" key="2">
    <citation type="journal article" date="2012" name="Proc. Natl. Acad. Sci. U.S.A.">
        <title>Antigenic diversity is generated by distinct evolutionary mechanisms in African trypanosome species.</title>
        <authorList>
            <person name="Jackson A.P."/>
            <person name="Berry A."/>
            <person name="Aslett M."/>
            <person name="Allison H.C."/>
            <person name="Burton P."/>
            <person name="Vavrova-Anderson J."/>
            <person name="Brown R."/>
            <person name="Browne H."/>
            <person name="Corton N."/>
            <person name="Hauser H."/>
            <person name="Gamble J."/>
            <person name="Gilderthorp R."/>
            <person name="Marcello L."/>
            <person name="McQuillan J."/>
            <person name="Otto T.D."/>
            <person name="Quail M.A."/>
            <person name="Sanders M.J."/>
            <person name="van Tonder A."/>
            <person name="Ginger M.L."/>
            <person name="Field M.C."/>
            <person name="Barry J.D."/>
            <person name="Hertz-Fowler C."/>
            <person name="Berriman M."/>
        </authorList>
    </citation>
    <scope>NUCLEOTIDE SEQUENCE [LARGE SCALE GENOMIC DNA]</scope>
    <source>
        <strain evidence="8 9">IL3000</strain>
    </source>
</reference>
<dbReference type="GO" id="GO:0007095">
    <property type="term" value="P:mitotic G2 DNA damage checkpoint signaling"/>
    <property type="evidence" value="ECO:0007669"/>
    <property type="project" value="InterPro"/>
</dbReference>
<keyword evidence="2" id="KW-0227">DNA damage</keyword>
<comment type="subcellular location">
    <subcellularLocation>
        <location evidence="1">Nucleus</location>
    </subcellularLocation>
</comment>
<dbReference type="Gene3D" id="3.40.50.10980">
    <property type="entry name" value="Nibrin, BRCT2 domain"/>
    <property type="match status" value="1"/>
</dbReference>
<dbReference type="InterPro" id="IPR043014">
    <property type="entry name" value="Nibrin_BRCT2_sf"/>
</dbReference>
<accession>F9W5P3</accession>
<feature type="compositionally biased region" description="Polar residues" evidence="6">
    <location>
        <begin position="834"/>
        <end position="852"/>
    </location>
</feature>
<dbReference type="InterPro" id="IPR000253">
    <property type="entry name" value="FHA_dom"/>
</dbReference>
<dbReference type="EMBL" id="CAEQ01000744">
    <property type="protein sequence ID" value="CCD12495.1"/>
    <property type="molecule type" value="Genomic_DNA"/>
</dbReference>
<gene>
    <name evidence="8" type="ORF">TCIL3000_0_33710</name>
</gene>
<evidence type="ECO:0000256" key="5">
    <source>
        <dbReference type="ARBA" id="ARBA00044757"/>
    </source>
</evidence>
<feature type="domain" description="FHA" evidence="7">
    <location>
        <begin position="26"/>
        <end position="81"/>
    </location>
</feature>